<protein>
    <submittedName>
        <fullName evidence="1">Molybdenum ABC transporter ATP-binding protein</fullName>
    </submittedName>
</protein>
<keyword evidence="1" id="KW-0067">ATP-binding</keyword>
<keyword evidence="2" id="KW-1185">Reference proteome</keyword>
<reference evidence="1" key="1">
    <citation type="submission" date="2021-01" db="EMBL/GenBank/DDBJ databases">
        <authorList>
            <person name="Sun Q."/>
        </authorList>
    </citation>
    <scope>NUCLEOTIDE SEQUENCE</scope>
    <source>
        <strain evidence="1">YIM B02566</strain>
    </source>
</reference>
<evidence type="ECO:0000313" key="2">
    <source>
        <dbReference type="Proteomes" id="UP000616151"/>
    </source>
</evidence>
<comment type="caution">
    <text evidence="1">The sequence shown here is derived from an EMBL/GenBank/DDBJ whole genome shotgun (WGS) entry which is preliminary data.</text>
</comment>
<evidence type="ECO:0000313" key="1">
    <source>
        <dbReference type="EMBL" id="MBK1868107.1"/>
    </source>
</evidence>
<gene>
    <name evidence="1" type="primary">modC</name>
    <name evidence="1" type="ORF">JHL16_17275</name>
</gene>
<sequence length="363" mass="39183">MIEIDVGLARANFTLAVKFTAGEGVTALFGESGAGKSTVLHLVAGLLKPDRGRIVVNGTVFTDMAAGIFLPAHRRRIGYVFQDALLFPHLSVRQNLTYGRWFTKAEPNGITLDQVTELLGIGALLDRRPTTLSGGERQRVAIGRALLASPHVLLMDEPLAALDIDRKREIIPYIQRLRDELKLPILYVSHAIEEVARLADRVILMAQGQVKSDGPPQQVLSPKAGPGDDRFARASILTTTKPSYDPDYQLTQVSHPAGAITLAGRLLPQDGPIRVVIRATDVTIALSKPRELSIRTALRGKVSAISEPLGAVVMVEVELEGGEILAAAVTRKAVDELGLGEGDQVHCLVKSVSIDDRLMAIKD</sequence>
<dbReference type="EMBL" id="JAENHL010000007">
    <property type="protein sequence ID" value="MBK1868107.1"/>
    <property type="molecule type" value="Genomic_DNA"/>
</dbReference>
<name>A0ACC5R617_9HYPH</name>
<keyword evidence="1" id="KW-0547">Nucleotide-binding</keyword>
<proteinExistence type="predicted"/>
<organism evidence="1 2">
    <name type="scientific">Taklimakanibacter albus</name>
    <dbReference type="NCBI Taxonomy" id="2800327"/>
    <lineage>
        <taxon>Bacteria</taxon>
        <taxon>Pseudomonadati</taxon>
        <taxon>Pseudomonadota</taxon>
        <taxon>Alphaproteobacteria</taxon>
        <taxon>Hyphomicrobiales</taxon>
        <taxon>Aestuariivirgaceae</taxon>
        <taxon>Taklimakanibacter</taxon>
    </lineage>
</organism>
<accession>A0ACC5R617</accession>
<dbReference type="Proteomes" id="UP000616151">
    <property type="component" value="Unassembled WGS sequence"/>
</dbReference>